<feature type="region of interest" description="Disordered" evidence="1">
    <location>
        <begin position="172"/>
        <end position="606"/>
    </location>
</feature>
<dbReference type="SUPFAM" id="SSF46565">
    <property type="entry name" value="Chaperone J-domain"/>
    <property type="match status" value="1"/>
</dbReference>
<organism evidence="3 4">
    <name type="scientific">Plesiocystis pacifica SIR-1</name>
    <dbReference type="NCBI Taxonomy" id="391625"/>
    <lineage>
        <taxon>Bacteria</taxon>
        <taxon>Pseudomonadati</taxon>
        <taxon>Myxococcota</taxon>
        <taxon>Polyangia</taxon>
        <taxon>Nannocystales</taxon>
        <taxon>Nannocystaceae</taxon>
        <taxon>Plesiocystis</taxon>
    </lineage>
</organism>
<dbReference type="InterPro" id="IPR011006">
    <property type="entry name" value="CheY-like_superfamily"/>
</dbReference>
<feature type="compositionally biased region" description="Basic and acidic residues" evidence="1">
    <location>
        <begin position="562"/>
        <end position="575"/>
    </location>
</feature>
<evidence type="ECO:0000256" key="1">
    <source>
        <dbReference type="SAM" id="MobiDB-lite"/>
    </source>
</evidence>
<evidence type="ECO:0000313" key="3">
    <source>
        <dbReference type="EMBL" id="EDM76862.1"/>
    </source>
</evidence>
<dbReference type="RefSeq" id="WP_006973956.1">
    <property type="nucleotide sequence ID" value="NZ_ABCS01000056.1"/>
</dbReference>
<dbReference type="InterPro" id="IPR025497">
    <property type="entry name" value="PatA-like_N"/>
</dbReference>
<feature type="compositionally biased region" description="Basic and acidic residues" evidence="1">
    <location>
        <begin position="243"/>
        <end position="283"/>
    </location>
</feature>
<keyword evidence="4" id="KW-1185">Reference proteome</keyword>
<feature type="region of interest" description="Disordered" evidence="1">
    <location>
        <begin position="117"/>
        <end position="160"/>
    </location>
</feature>
<evidence type="ECO:0000313" key="4">
    <source>
        <dbReference type="Proteomes" id="UP000005801"/>
    </source>
</evidence>
<dbReference type="InterPro" id="IPR036869">
    <property type="entry name" value="J_dom_sf"/>
</dbReference>
<dbReference type="InterPro" id="IPR037257">
    <property type="entry name" value="T2SS_E_N_sf"/>
</dbReference>
<feature type="domain" description="PatA-like N-terminal" evidence="2">
    <location>
        <begin position="610"/>
        <end position="757"/>
    </location>
</feature>
<feature type="compositionally biased region" description="Basic and acidic residues" evidence="1">
    <location>
        <begin position="405"/>
        <end position="450"/>
    </location>
</feature>
<dbReference type="AlphaFoldDB" id="A6GB65"/>
<dbReference type="Pfam" id="PF14332">
    <property type="entry name" value="DUF4388"/>
    <property type="match status" value="1"/>
</dbReference>
<dbReference type="Proteomes" id="UP000005801">
    <property type="component" value="Unassembled WGS sequence"/>
</dbReference>
<feature type="compositionally biased region" description="Basic and acidic residues" evidence="1">
    <location>
        <begin position="300"/>
        <end position="318"/>
    </location>
</feature>
<accession>A6GB65</accession>
<comment type="caution">
    <text evidence="3">The sequence shown here is derived from an EMBL/GenBank/DDBJ whole genome shotgun (WGS) entry which is preliminary data.</text>
</comment>
<evidence type="ECO:0000259" key="2">
    <source>
        <dbReference type="Pfam" id="PF14332"/>
    </source>
</evidence>
<feature type="compositionally biased region" description="Basic and acidic residues" evidence="1">
    <location>
        <begin position="378"/>
        <end position="390"/>
    </location>
</feature>
<dbReference type="STRING" id="391625.PPSIR1_24589"/>
<dbReference type="SUPFAM" id="SSF160246">
    <property type="entry name" value="EspE N-terminal domain-like"/>
    <property type="match status" value="1"/>
</dbReference>
<feature type="compositionally biased region" description="Low complexity" evidence="1">
    <location>
        <begin position="284"/>
        <end position="295"/>
    </location>
</feature>
<protein>
    <submittedName>
        <fullName evidence="3">Response regulator</fullName>
    </submittedName>
</protein>
<feature type="compositionally biased region" description="Basic and acidic residues" evidence="1">
    <location>
        <begin position="330"/>
        <end position="371"/>
    </location>
</feature>
<dbReference type="eggNOG" id="COG0484">
    <property type="taxonomic scope" value="Bacteria"/>
</dbReference>
<name>A6GB65_9BACT</name>
<feature type="compositionally biased region" description="Acidic residues" evidence="1">
    <location>
        <begin position="503"/>
        <end position="548"/>
    </location>
</feature>
<sequence length="951" mass="107316">MTPEILIVGEPAQRRELADSVAGLGYAVALCPPRQLNRRVRTSSPPAVIVACMAEVDPDVLLAGLRRTRAGASIPVVLYGQLGGNLRDLADVLDIGADAFLEEPADPEELADTLTQYAGPPVREATQDLSQDRESPRSRSRPRRERSEEAGRSSLGNLHRTLDRLDARLRDTPTESEHDLEDFGLDGIPDVDPVDDPEPLVTEIGEHLRGRSPSLREDRPSPRSRRERGGGWGGRASRPSRPQRPERGERSERSEWGERREGSPRGEDEGTGKVERRSRDRYGYGRSSEGTSRFPRPGRPPRDSRDRERERDRERDEGSGSYGRYRSRRDRREPEPTSEPMRTRAWERPRSEGPLRSHERNLPEGGRDRPSPARPRRPRDGYDPHTRDEPWPEEDEVGRSARGRFSRESAREATRDLSRDSARDSARESRSARDHDDYSWGGRDRDERPSSRRPSRPSRPSRPARPERPGRPSAFEREPESPFLDEEEAGSESEFETEHALAPDEDEGDAELEADERDERDEPEADDAFEDGEDDDDPRGRDELDDALADTFGQAWEDDEPKPEAEPEPEPERPSPTRSPRRPARRSAPPPSLVPRIDPSVRETGKLGEGVEVPGLLWQLHEQRFTGKLRVARQRVEKQVWLRDGDPVFVRSNANSDRLVDGLLRRGVLTRPQYETARRLAAKEPRRVGQLLVDSGFLKARELDVLLRDHLARMLDSTFSWTEGSWTTEPGERTDEPVQLDAPLPSLLLDGLRYRLEAEELEARITRRVGRGALVPKLVARLDADGLAELGERFGMLPEEEAWVRRFDGRQGVAALIAEGADEQALFALLHAMDLAGLVLLREEPEHAVDDGREPSGVDGERILERLRLAREADYFELLGLGRDAARSEIRQAHSSLRTTFSDGALEDESRRRHARELLELRAALDEARDILVDDAMRSAYLAHLGDGPSA</sequence>
<feature type="compositionally biased region" description="Basic and acidic residues" evidence="1">
    <location>
        <begin position="204"/>
        <end position="221"/>
    </location>
</feature>
<feature type="compositionally biased region" description="Acidic residues" evidence="1">
    <location>
        <begin position="483"/>
        <end position="495"/>
    </location>
</feature>
<proteinExistence type="predicted"/>
<dbReference type="OrthoDB" id="5523672at2"/>
<dbReference type="SUPFAM" id="SSF52172">
    <property type="entry name" value="CheY-like"/>
    <property type="match status" value="1"/>
</dbReference>
<feature type="compositionally biased region" description="Basic and acidic residues" evidence="1">
    <location>
        <begin position="464"/>
        <end position="480"/>
    </location>
</feature>
<reference evidence="3 4" key="1">
    <citation type="submission" date="2007-06" db="EMBL/GenBank/DDBJ databases">
        <authorList>
            <person name="Shimkets L."/>
            <person name="Ferriera S."/>
            <person name="Johnson J."/>
            <person name="Kravitz S."/>
            <person name="Beeson K."/>
            <person name="Sutton G."/>
            <person name="Rogers Y.-H."/>
            <person name="Friedman R."/>
            <person name="Frazier M."/>
            <person name="Venter J.C."/>
        </authorList>
    </citation>
    <scope>NUCLEOTIDE SEQUENCE [LARGE SCALE GENOMIC DNA]</scope>
    <source>
        <strain evidence="3 4">SIR-1</strain>
    </source>
</reference>
<dbReference type="EMBL" id="ABCS01000056">
    <property type="protein sequence ID" value="EDM76862.1"/>
    <property type="molecule type" value="Genomic_DNA"/>
</dbReference>
<gene>
    <name evidence="3" type="ORF">PPSIR1_24589</name>
</gene>